<dbReference type="GO" id="GO:0043171">
    <property type="term" value="P:peptide catabolic process"/>
    <property type="evidence" value="ECO:0007669"/>
    <property type="project" value="TreeGrafter"/>
</dbReference>
<dbReference type="Gene3D" id="2.60.40.1730">
    <property type="entry name" value="tricorn interacting facor f3 domain"/>
    <property type="match status" value="1"/>
</dbReference>
<feature type="binding site" evidence="16">
    <location>
        <position position="420"/>
    </location>
    <ligand>
        <name>Zn(2+)</name>
        <dbReference type="ChEBI" id="CHEBI:29105"/>
        <note>catalytic</note>
    </ligand>
</feature>
<comment type="cofactor">
    <cofactor evidence="16">
        <name>Zn(2+)</name>
        <dbReference type="ChEBI" id="CHEBI:29105"/>
    </cofactor>
    <text evidence="16">Binds 1 zinc ion per subunit.</text>
</comment>
<dbReference type="InParanoid" id="A0A7E5W9N6"/>
<dbReference type="Proteomes" id="UP000322000">
    <property type="component" value="Chromosome 14"/>
</dbReference>
<protein>
    <submittedName>
        <fullName evidence="22">Membrane alanyl aminopeptidase-like</fullName>
    </submittedName>
</protein>
<sequence>MKIIQSRVSCPKRWSLLYKMVARTTLVLLLACVCTNAIPRTPPVLRNTIFADERVEGGVFENVDAFDNIELSPRNATSPYRLPTTTKPIHYDVVWHIDINNLQYQGSVDIQIQATKSNVSQIVIHYDHMPSNPSVTLRLGANTIQTSYELEPAYQFLKINLLNNAVLQYTENAQTQTTYLLTVEFGFTPMRTDMYGIYRSWFKNAHNQAEQWMASTQFQATAARYAFPCYDEPGFKATFKVTIRRPTNLKSWFCTLRESTTPSVVTGYTDDVYQITPVMSTYLLALIVADYESDSVSNNNGILQHEVIARPGAMSAGQGKYALETGISLLNMMNNHTAYNFYDQSPSLKMTQAAIPDFGAGAMENWGLLTYREAYLMLDDNHTNSYYRQLIAYILSHEIAHMWFGNLVTNQWWDVLWLNEGFARYYQYFLTEWTVGMGLGTRFITEQVHTSLLSDSSNNPQPLTNPGVGSPAAVSAMFSTITYNKGAAVIRMTEHLLGSVVHTTGLRNYLKKHHFGLASPQDLFDALDDAGTNAGAFTAYGNDFSLSEYYRSWTEQPGHPVLFVYVDHASGEMTITQRRFNINTGISSRNTNYVVPITFVTGANPDFSNPKPTHIMRKSSIKINRQVTGDHWVLFNTQQTGFYRVNYDDYTWDLIIQALRGPDRTKIHEYNKAQIVNDVFQFARSGLMSYERAFNILSFLQFETEYAPWVAALTGFSWIRNRLANNPTELAQINTRIQQWSAEIMGQLGYTPIAGEEFMRSYLRYQMAPVMCNIGVSACLTAANTQFNNLRQNNVEVPVDNRNWVYCNALRNGNQEDYNFLRTRFFQHNVYTEKILILGILGCTTHEASLNSFMNEIVSDNFIIRPQDYNSAFNSAVTGNEINTQRAFRFVQDNLPRIISAFGSPVTPLSYISSRLRTNAEVQAFQTWATANQATLGTHYNSVLQGVQNSVESIQWVSEVQEDLNSYFVNGDAPISTTTSTQAPVTVQVTSTRVPFVNPGTPTLPVADSAATSLVSICLLAVAAIANIIL</sequence>
<dbReference type="GO" id="GO:0006508">
    <property type="term" value="P:proteolysis"/>
    <property type="evidence" value="ECO:0007669"/>
    <property type="project" value="UniProtKB-KW"/>
</dbReference>
<evidence type="ECO:0000256" key="6">
    <source>
        <dbReference type="ARBA" id="ARBA00022670"/>
    </source>
</evidence>
<evidence type="ECO:0000256" key="10">
    <source>
        <dbReference type="ARBA" id="ARBA00022833"/>
    </source>
</evidence>
<evidence type="ECO:0000256" key="15">
    <source>
        <dbReference type="PIRSR" id="PIRSR634016-1"/>
    </source>
</evidence>
<evidence type="ECO:0000256" key="11">
    <source>
        <dbReference type="ARBA" id="ARBA00023049"/>
    </source>
</evidence>
<dbReference type="InterPro" id="IPR034016">
    <property type="entry name" value="M1_APN-typ"/>
</dbReference>
<keyword evidence="6" id="KW-0645">Protease</keyword>
<dbReference type="Pfam" id="PF11838">
    <property type="entry name" value="ERAP1_C"/>
    <property type="match status" value="1"/>
</dbReference>
<keyword evidence="3" id="KW-0031">Aminopeptidase</keyword>
<dbReference type="GO" id="GO:0005886">
    <property type="term" value="C:plasma membrane"/>
    <property type="evidence" value="ECO:0007669"/>
    <property type="project" value="UniProtKB-SubCell"/>
</dbReference>
<evidence type="ECO:0000256" key="3">
    <source>
        <dbReference type="ARBA" id="ARBA00022438"/>
    </source>
</evidence>
<dbReference type="GO" id="GO:0005737">
    <property type="term" value="C:cytoplasm"/>
    <property type="evidence" value="ECO:0007669"/>
    <property type="project" value="TreeGrafter"/>
</dbReference>
<evidence type="ECO:0000256" key="4">
    <source>
        <dbReference type="ARBA" id="ARBA00022475"/>
    </source>
</evidence>
<keyword evidence="9" id="KW-0378">Hydrolase</keyword>
<dbReference type="GO" id="GO:0008270">
    <property type="term" value="F:zinc ion binding"/>
    <property type="evidence" value="ECO:0007669"/>
    <property type="project" value="InterPro"/>
</dbReference>
<evidence type="ECO:0000259" key="18">
    <source>
        <dbReference type="Pfam" id="PF01433"/>
    </source>
</evidence>
<dbReference type="InterPro" id="IPR027268">
    <property type="entry name" value="Peptidase_M4/M1_CTD_sf"/>
</dbReference>
<dbReference type="FunFam" id="2.60.40.1910:FF:000008">
    <property type="entry name" value="Aminopeptidase"/>
    <property type="match status" value="1"/>
</dbReference>
<keyword evidence="7 16" id="KW-0479">Metal-binding</keyword>
<dbReference type="Pfam" id="PF17900">
    <property type="entry name" value="Peptidase_M1_N"/>
    <property type="match status" value="1"/>
</dbReference>
<evidence type="ECO:0000256" key="14">
    <source>
        <dbReference type="ARBA" id="ARBA00023288"/>
    </source>
</evidence>
<keyword evidence="12" id="KW-0472">Membrane</keyword>
<dbReference type="Pfam" id="PF01433">
    <property type="entry name" value="Peptidase_M1"/>
    <property type="match status" value="1"/>
</dbReference>
<dbReference type="PANTHER" id="PTHR11533:SF301">
    <property type="entry name" value="AMINOPEPTIDASE"/>
    <property type="match status" value="1"/>
</dbReference>
<dbReference type="PANTHER" id="PTHR11533">
    <property type="entry name" value="PROTEASE M1 ZINC METALLOPROTEASE"/>
    <property type="match status" value="1"/>
</dbReference>
<evidence type="ECO:0000256" key="17">
    <source>
        <dbReference type="PIRSR" id="PIRSR634016-4"/>
    </source>
</evidence>
<organism evidence="21 22">
    <name type="scientific">Trichoplusia ni</name>
    <name type="common">Cabbage looper</name>
    <dbReference type="NCBI Taxonomy" id="7111"/>
    <lineage>
        <taxon>Eukaryota</taxon>
        <taxon>Metazoa</taxon>
        <taxon>Ecdysozoa</taxon>
        <taxon>Arthropoda</taxon>
        <taxon>Hexapoda</taxon>
        <taxon>Insecta</taxon>
        <taxon>Pterygota</taxon>
        <taxon>Neoptera</taxon>
        <taxon>Endopterygota</taxon>
        <taxon>Lepidoptera</taxon>
        <taxon>Glossata</taxon>
        <taxon>Ditrysia</taxon>
        <taxon>Noctuoidea</taxon>
        <taxon>Noctuidae</taxon>
        <taxon>Plusiinae</taxon>
        <taxon>Trichoplusia</taxon>
    </lineage>
</organism>
<feature type="domain" description="Peptidase M1 membrane alanine aminopeptidase" evidence="18">
    <location>
        <begin position="321"/>
        <end position="530"/>
    </location>
</feature>
<evidence type="ECO:0000256" key="2">
    <source>
        <dbReference type="ARBA" id="ARBA00010136"/>
    </source>
</evidence>
<reference evidence="22" key="1">
    <citation type="submission" date="2025-08" db="UniProtKB">
        <authorList>
            <consortium name="RefSeq"/>
        </authorList>
    </citation>
    <scope>IDENTIFICATION</scope>
</reference>
<keyword evidence="5" id="KW-0336">GPI-anchor</keyword>
<gene>
    <name evidence="22" type="primary">LOC113500720</name>
</gene>
<feature type="domain" description="ERAP1-like C-terminal" evidence="19">
    <location>
        <begin position="632"/>
        <end position="948"/>
    </location>
</feature>
<evidence type="ECO:0000259" key="19">
    <source>
        <dbReference type="Pfam" id="PF11838"/>
    </source>
</evidence>
<dbReference type="GeneID" id="113500720"/>
<evidence type="ECO:0000256" key="12">
    <source>
        <dbReference type="ARBA" id="ARBA00023136"/>
    </source>
</evidence>
<dbReference type="AlphaFoldDB" id="A0A7E5W9N6"/>
<proteinExistence type="inferred from homology"/>
<dbReference type="CDD" id="cd09601">
    <property type="entry name" value="M1_APN-Q_like"/>
    <property type="match status" value="1"/>
</dbReference>
<dbReference type="InterPro" id="IPR001930">
    <property type="entry name" value="Peptidase_M1"/>
</dbReference>
<keyword evidence="21" id="KW-1185">Reference proteome</keyword>
<evidence type="ECO:0000256" key="16">
    <source>
        <dbReference type="PIRSR" id="PIRSR634016-3"/>
    </source>
</evidence>
<comment type="subcellular location">
    <subcellularLocation>
        <location evidence="1">Cell membrane</location>
        <topology evidence="1">Lipid-anchor</topology>
        <topology evidence="1">GPI-anchor</topology>
    </subcellularLocation>
</comment>
<evidence type="ECO:0000256" key="13">
    <source>
        <dbReference type="ARBA" id="ARBA00023180"/>
    </source>
</evidence>
<dbReference type="Gene3D" id="1.10.390.10">
    <property type="entry name" value="Neutral Protease Domain 2"/>
    <property type="match status" value="1"/>
</dbReference>
<dbReference type="SUPFAM" id="SSF55486">
    <property type="entry name" value="Metalloproteases ('zincins'), catalytic domain"/>
    <property type="match status" value="1"/>
</dbReference>
<dbReference type="InterPro" id="IPR024571">
    <property type="entry name" value="ERAP1-like_C_dom"/>
</dbReference>
<dbReference type="SUPFAM" id="SSF63737">
    <property type="entry name" value="Leukotriene A4 hydrolase N-terminal domain"/>
    <property type="match status" value="1"/>
</dbReference>
<dbReference type="FunFam" id="1.10.390.10:FF:000013">
    <property type="entry name" value="Aminopeptidase N"/>
    <property type="match status" value="1"/>
</dbReference>
<dbReference type="GO" id="GO:0042277">
    <property type="term" value="F:peptide binding"/>
    <property type="evidence" value="ECO:0007669"/>
    <property type="project" value="TreeGrafter"/>
</dbReference>
<keyword evidence="13" id="KW-0325">Glycoprotein</keyword>
<dbReference type="Gene3D" id="2.60.40.1910">
    <property type="match status" value="1"/>
</dbReference>
<feature type="binding site" evidence="16">
    <location>
        <position position="397"/>
    </location>
    <ligand>
        <name>Zn(2+)</name>
        <dbReference type="ChEBI" id="CHEBI:29105"/>
        <note>catalytic</note>
    </ligand>
</feature>
<dbReference type="InterPro" id="IPR042097">
    <property type="entry name" value="Aminopeptidase_N-like_N_sf"/>
</dbReference>
<accession>A0A7E5W9N6</accession>
<dbReference type="RefSeq" id="XP_026737403.1">
    <property type="nucleotide sequence ID" value="XM_026881602.1"/>
</dbReference>
<dbReference type="InterPro" id="IPR014782">
    <property type="entry name" value="Peptidase_M1_dom"/>
</dbReference>
<evidence type="ECO:0000256" key="1">
    <source>
        <dbReference type="ARBA" id="ARBA00004609"/>
    </source>
</evidence>
<keyword evidence="8" id="KW-0732">Signal</keyword>
<keyword evidence="14" id="KW-0449">Lipoprotein</keyword>
<evidence type="ECO:0000256" key="5">
    <source>
        <dbReference type="ARBA" id="ARBA00022622"/>
    </source>
</evidence>
<keyword evidence="11" id="KW-0482">Metalloprotease</keyword>
<feature type="active site" description="Proton acceptor" evidence="15">
    <location>
        <position position="398"/>
    </location>
</feature>
<evidence type="ECO:0000256" key="8">
    <source>
        <dbReference type="ARBA" id="ARBA00022729"/>
    </source>
</evidence>
<keyword evidence="10 16" id="KW-0862">Zinc</keyword>
<dbReference type="GO" id="GO:0005615">
    <property type="term" value="C:extracellular space"/>
    <property type="evidence" value="ECO:0007669"/>
    <property type="project" value="TreeGrafter"/>
</dbReference>
<name>A0A7E5W9N6_TRINI</name>
<feature type="site" description="Transition state stabilizer" evidence="17">
    <location>
        <position position="483"/>
    </location>
</feature>
<dbReference type="InterPro" id="IPR050344">
    <property type="entry name" value="Peptidase_M1_aminopeptidases"/>
</dbReference>
<evidence type="ECO:0000256" key="9">
    <source>
        <dbReference type="ARBA" id="ARBA00022801"/>
    </source>
</evidence>
<dbReference type="GO" id="GO:0070006">
    <property type="term" value="F:metalloaminopeptidase activity"/>
    <property type="evidence" value="ECO:0007669"/>
    <property type="project" value="TreeGrafter"/>
</dbReference>
<evidence type="ECO:0000313" key="22">
    <source>
        <dbReference type="RefSeq" id="XP_026737403.1"/>
    </source>
</evidence>
<dbReference type="PRINTS" id="PR00756">
    <property type="entry name" value="ALADIPTASE"/>
</dbReference>
<dbReference type="Gene3D" id="1.25.50.20">
    <property type="match status" value="1"/>
</dbReference>
<comment type="similarity">
    <text evidence="2">Belongs to the peptidase M1 family.</text>
</comment>
<dbReference type="OrthoDB" id="10031169at2759"/>
<feature type="domain" description="Aminopeptidase N-like N-terminal" evidence="20">
    <location>
        <begin position="87"/>
        <end position="283"/>
    </location>
</feature>
<feature type="binding site" evidence="16">
    <location>
        <position position="401"/>
    </location>
    <ligand>
        <name>Zn(2+)</name>
        <dbReference type="ChEBI" id="CHEBI:29105"/>
        <note>catalytic</note>
    </ligand>
</feature>
<evidence type="ECO:0000256" key="7">
    <source>
        <dbReference type="ARBA" id="ARBA00022723"/>
    </source>
</evidence>
<dbReference type="GO" id="GO:0098552">
    <property type="term" value="C:side of membrane"/>
    <property type="evidence" value="ECO:0007669"/>
    <property type="project" value="UniProtKB-KW"/>
</dbReference>
<evidence type="ECO:0000259" key="20">
    <source>
        <dbReference type="Pfam" id="PF17900"/>
    </source>
</evidence>
<dbReference type="KEGG" id="tnl:113500720"/>
<evidence type="ECO:0000313" key="21">
    <source>
        <dbReference type="Proteomes" id="UP000322000"/>
    </source>
</evidence>
<keyword evidence="4" id="KW-1003">Cell membrane</keyword>
<dbReference type="InterPro" id="IPR045357">
    <property type="entry name" value="Aminopeptidase_N-like_N"/>
</dbReference>